<organism evidence="1 2">
    <name type="scientific">Flammeovirga agarivorans</name>
    <dbReference type="NCBI Taxonomy" id="2726742"/>
    <lineage>
        <taxon>Bacteria</taxon>
        <taxon>Pseudomonadati</taxon>
        <taxon>Bacteroidota</taxon>
        <taxon>Cytophagia</taxon>
        <taxon>Cytophagales</taxon>
        <taxon>Flammeovirgaceae</taxon>
        <taxon>Flammeovirga</taxon>
    </lineage>
</organism>
<dbReference type="Proteomes" id="UP000585050">
    <property type="component" value="Unassembled WGS sequence"/>
</dbReference>
<gene>
    <name evidence="1" type="ORF">HGP29_20390</name>
</gene>
<dbReference type="EMBL" id="JABAIL010000007">
    <property type="protein sequence ID" value="NLR93569.1"/>
    <property type="molecule type" value="Genomic_DNA"/>
</dbReference>
<accession>A0A7X8SNP1</accession>
<protein>
    <recommendedName>
        <fullName evidence="3">Lipocalin-like domain-containing protein</fullName>
    </recommendedName>
</protein>
<sequence length="160" mass="18339">MRKGSIYILLLLSIFSCIEVDQQPNIQGTWELISAVTIKEDTVEHLEMDGIRMIKIINQNHFAFLNHDEHKGIDSTKAKFIAGGGAYTLKGNQYKENLEYCTHRAFEGYDFDFTVTIKGDTLTQEGYEIVEEKDIHQKIIEKYVKVQGGKAKNIYAFPLM</sequence>
<name>A0A7X8SNP1_9BACT</name>
<proteinExistence type="predicted"/>
<evidence type="ECO:0000313" key="2">
    <source>
        <dbReference type="Proteomes" id="UP000585050"/>
    </source>
</evidence>
<dbReference type="RefSeq" id="WP_168884285.1">
    <property type="nucleotide sequence ID" value="NZ_JABAIL010000007.1"/>
</dbReference>
<dbReference type="Gene3D" id="2.40.128.490">
    <property type="entry name" value="Uncharacterised protein PF14869, DUF4488"/>
    <property type="match status" value="1"/>
</dbReference>
<comment type="caution">
    <text evidence="1">The sequence shown here is derived from an EMBL/GenBank/DDBJ whole genome shotgun (WGS) entry which is preliminary data.</text>
</comment>
<keyword evidence="2" id="KW-1185">Reference proteome</keyword>
<dbReference type="PROSITE" id="PS51257">
    <property type="entry name" value="PROKAR_LIPOPROTEIN"/>
    <property type="match status" value="1"/>
</dbReference>
<reference evidence="1 2" key="1">
    <citation type="submission" date="2020-04" db="EMBL/GenBank/DDBJ databases">
        <title>Flammeovirga sp. SR4, a novel species isolated from seawater.</title>
        <authorList>
            <person name="Wang X."/>
        </authorList>
    </citation>
    <scope>NUCLEOTIDE SEQUENCE [LARGE SCALE GENOMIC DNA]</scope>
    <source>
        <strain evidence="1 2">SR4</strain>
    </source>
</reference>
<evidence type="ECO:0008006" key="3">
    <source>
        <dbReference type="Google" id="ProtNLM"/>
    </source>
</evidence>
<dbReference type="AlphaFoldDB" id="A0A7X8SNP1"/>
<evidence type="ECO:0000313" key="1">
    <source>
        <dbReference type="EMBL" id="NLR93569.1"/>
    </source>
</evidence>